<keyword evidence="7" id="KW-1185">Reference proteome</keyword>
<evidence type="ECO:0000256" key="1">
    <source>
        <dbReference type="ARBA" id="ARBA00008061"/>
    </source>
</evidence>
<dbReference type="EC" id="3.2.1.10" evidence="6"/>
<feature type="domain" description="Glycosyl hydrolase family 13 catalytic" evidence="5">
    <location>
        <begin position="52"/>
        <end position="460"/>
    </location>
</feature>
<accession>A0A7W8E2Z4</accession>
<comment type="similarity">
    <text evidence="1">Belongs to the glycosyl hydrolase 13 family.</text>
</comment>
<comment type="caution">
    <text evidence="6">The sequence shown here is derived from an EMBL/GenBank/DDBJ whole genome shotgun (WGS) entry which is preliminary data.</text>
</comment>
<evidence type="ECO:0000259" key="5">
    <source>
        <dbReference type="SMART" id="SM00642"/>
    </source>
</evidence>
<evidence type="ECO:0000256" key="2">
    <source>
        <dbReference type="ARBA" id="ARBA00022801"/>
    </source>
</evidence>
<dbReference type="GO" id="GO:0004556">
    <property type="term" value="F:alpha-amylase activity"/>
    <property type="evidence" value="ECO:0007669"/>
    <property type="project" value="TreeGrafter"/>
</dbReference>
<dbReference type="Gene3D" id="3.20.20.80">
    <property type="entry name" value="Glycosidases"/>
    <property type="match status" value="1"/>
</dbReference>
<dbReference type="Pfam" id="PF00128">
    <property type="entry name" value="Alpha-amylase"/>
    <property type="match status" value="1"/>
</dbReference>
<dbReference type="FunFam" id="2.60.40.1180:FF:000007">
    <property type="entry name" value="Sucrose isomerase"/>
    <property type="match status" value="1"/>
</dbReference>
<dbReference type="Proteomes" id="UP000540989">
    <property type="component" value="Unassembled WGS sequence"/>
</dbReference>
<dbReference type="GO" id="GO:0009313">
    <property type="term" value="P:oligosaccharide catabolic process"/>
    <property type="evidence" value="ECO:0007669"/>
    <property type="project" value="TreeGrafter"/>
</dbReference>
<dbReference type="InterPro" id="IPR017853">
    <property type="entry name" value="GH"/>
</dbReference>
<evidence type="ECO:0000256" key="4">
    <source>
        <dbReference type="SAM" id="SignalP"/>
    </source>
</evidence>
<dbReference type="NCBIfam" id="NF008183">
    <property type="entry name" value="PRK10933.1"/>
    <property type="match status" value="1"/>
</dbReference>
<dbReference type="SUPFAM" id="SSF51445">
    <property type="entry name" value="(Trans)glycosidases"/>
    <property type="match status" value="1"/>
</dbReference>
<dbReference type="InterPro" id="IPR013780">
    <property type="entry name" value="Glyco_hydro_b"/>
</dbReference>
<dbReference type="Gene3D" id="2.60.40.1180">
    <property type="entry name" value="Golgi alpha-mannosidase II"/>
    <property type="match status" value="1"/>
</dbReference>
<dbReference type="InterPro" id="IPR045857">
    <property type="entry name" value="O16G_dom_2"/>
</dbReference>
<evidence type="ECO:0000313" key="7">
    <source>
        <dbReference type="Proteomes" id="UP000540989"/>
    </source>
</evidence>
<dbReference type="Pfam" id="PF16657">
    <property type="entry name" value="Malt_amylase_C"/>
    <property type="match status" value="1"/>
</dbReference>
<dbReference type="GO" id="GO:0004574">
    <property type="term" value="F:oligo-1,6-glucosidase activity"/>
    <property type="evidence" value="ECO:0007669"/>
    <property type="project" value="UniProtKB-EC"/>
</dbReference>
<dbReference type="FunFam" id="3.20.20.80:FF:000064">
    <property type="entry name" value="Oligo-1,6-glucosidase"/>
    <property type="match status" value="2"/>
</dbReference>
<feature type="chain" id="PRO_5031133985" evidence="4">
    <location>
        <begin position="30"/>
        <end position="598"/>
    </location>
</feature>
<dbReference type="InterPro" id="IPR032091">
    <property type="entry name" value="Malt_amylase-like_C"/>
</dbReference>
<proteinExistence type="inferred from homology"/>
<dbReference type="SMART" id="SM00642">
    <property type="entry name" value="Aamy"/>
    <property type="match status" value="1"/>
</dbReference>
<reference evidence="6 7" key="1">
    <citation type="submission" date="2020-08" db="EMBL/GenBank/DDBJ databases">
        <title>Genomic Encyclopedia of Type Strains, Phase IV (KMG-V): Genome sequencing to study the core and pangenomes of soil and plant-associated prokaryotes.</title>
        <authorList>
            <person name="Whitman W."/>
        </authorList>
    </citation>
    <scope>NUCLEOTIDE SEQUENCE [LARGE SCALE GENOMIC DNA]</scope>
    <source>
        <strain evidence="6 7">M8UP14</strain>
    </source>
</reference>
<keyword evidence="2 6" id="KW-0378">Hydrolase</keyword>
<dbReference type="SUPFAM" id="SSF51011">
    <property type="entry name" value="Glycosyl hydrolase domain"/>
    <property type="match status" value="1"/>
</dbReference>
<dbReference type="RefSeq" id="WP_184213411.1">
    <property type="nucleotide sequence ID" value="NZ_JACHIP010000001.1"/>
</dbReference>
<protein>
    <submittedName>
        <fullName evidence="6">Oligo-1,6-glucosidase</fullName>
        <ecNumber evidence="6">3.2.1.10</ecNumber>
    </submittedName>
</protein>
<dbReference type="EMBL" id="JACHIP010000001">
    <property type="protein sequence ID" value="MBB5055640.1"/>
    <property type="molecule type" value="Genomic_DNA"/>
</dbReference>
<dbReference type="AlphaFoldDB" id="A0A7W8E2Z4"/>
<gene>
    <name evidence="6" type="ORF">HDF16_000309</name>
</gene>
<organism evidence="6 7">
    <name type="scientific">Granulicella aggregans</name>
    <dbReference type="NCBI Taxonomy" id="474949"/>
    <lineage>
        <taxon>Bacteria</taxon>
        <taxon>Pseudomonadati</taxon>
        <taxon>Acidobacteriota</taxon>
        <taxon>Terriglobia</taxon>
        <taxon>Terriglobales</taxon>
        <taxon>Acidobacteriaceae</taxon>
        <taxon>Granulicella</taxon>
    </lineage>
</organism>
<dbReference type="FunFam" id="3.90.400.10:FF:000002">
    <property type="entry name" value="Sucrose isomerase"/>
    <property type="match status" value="1"/>
</dbReference>
<evidence type="ECO:0000313" key="6">
    <source>
        <dbReference type="EMBL" id="MBB5055640.1"/>
    </source>
</evidence>
<feature type="signal peptide" evidence="4">
    <location>
        <begin position="1"/>
        <end position="29"/>
    </location>
</feature>
<dbReference type="InterPro" id="IPR006047">
    <property type="entry name" value="GH13_cat_dom"/>
</dbReference>
<dbReference type="PANTHER" id="PTHR10357:SF179">
    <property type="entry name" value="NEUTRAL AND BASIC AMINO ACID TRANSPORT PROTEIN RBAT"/>
    <property type="match status" value="1"/>
</dbReference>
<name>A0A7W8E2Z4_9BACT</name>
<keyword evidence="3 6" id="KW-0326">Glycosidase</keyword>
<dbReference type="PANTHER" id="PTHR10357">
    <property type="entry name" value="ALPHA-AMYLASE FAMILY MEMBER"/>
    <property type="match status" value="1"/>
</dbReference>
<sequence length="598" mass="67867">MAKRVFKIAGVFSLACLLGGLNQPNRALAQSAPVAEVNGYEPKWWKEAVVYQIYPRSFKDSNGDGIGDLNGITEKLDYLQKLGVNVIWLSPHYDSPNADNGYDIRDYEKVMKEFGTMADFDRMLAGIKQRHMRLIIDLVVNHTSDEHKWFVESAKSKTNPYRDYYIWRDGKPNPSAPNGFDPPNNYPSFFSGSAWQYSAPTKQFYLHLFAVKQPDLNWDNPKVRESVYSLMRFWLDKGVDGFRMDVIPLISKQPGLPDLVPGTDFVKLWANGPHRDEYLQEMNKKALSPYDTMTVGEAIGITLAEEPKIIDDNRHELNLVFNFDAMRISRGDGYSARKWTLPQFKAIYTNHANVLSKTSWDTVFLSNHDAPRLVSTFGDDSAEFRVPSAKLLETMILTLRGTPFLYEGDELGMTNYPFTKLSQFDDIEVKNAYKAKVLTGKMSEEQFVAEAHQFGRDNSRTPMQWDATSNGGFTTGGKPWLAVNPNYAQINAASEVEDKDSVFAYTQQLIALHHAHPALVYGDYKDLDPENDKVFAYTRTLGDERFLVVLNFSGSSIEFAWPDEVKAARLVLDNLPGLHGTGKGRLSLNPWEARIYKY</sequence>
<dbReference type="CDD" id="cd11333">
    <property type="entry name" value="AmyAc_SI_OligoGlu_DGase"/>
    <property type="match status" value="1"/>
</dbReference>
<dbReference type="Gene3D" id="3.90.400.10">
    <property type="entry name" value="Oligo-1,6-glucosidase, Domain 2"/>
    <property type="match status" value="1"/>
</dbReference>
<keyword evidence="4" id="KW-0732">Signal</keyword>
<evidence type="ECO:0000256" key="3">
    <source>
        <dbReference type="ARBA" id="ARBA00023295"/>
    </source>
</evidence>